<gene>
    <name evidence="2" type="ORF">FLB_05540</name>
</gene>
<accession>A0A199XTG4</accession>
<sequence length="112" mass="12851">MKSTFLNSIKEYQDYFLFLIVVLAGVFTKVYNAISKGKKPRLSWFLAEGIMSFFVAFSVYAVCDQYLNLNKILTYVICAWGGSFSTLIHSEVEDLISSFFDVLKSVIKTKFR</sequence>
<evidence type="ECO:0000256" key="1">
    <source>
        <dbReference type="SAM" id="Phobius"/>
    </source>
</evidence>
<evidence type="ECO:0008006" key="4">
    <source>
        <dbReference type="Google" id="ProtNLM"/>
    </source>
</evidence>
<dbReference type="OrthoDB" id="1368902at2"/>
<dbReference type="RefSeq" id="WP_064714432.1">
    <property type="nucleotide sequence ID" value="NZ_JMTM01000017.1"/>
</dbReference>
<feature type="transmembrane region" description="Helical" evidence="1">
    <location>
        <begin position="44"/>
        <end position="62"/>
    </location>
</feature>
<comment type="caution">
    <text evidence="2">The sequence shown here is derived from an EMBL/GenBank/DDBJ whole genome shotgun (WGS) entry which is preliminary data.</text>
</comment>
<evidence type="ECO:0000313" key="3">
    <source>
        <dbReference type="Proteomes" id="UP000093807"/>
    </source>
</evidence>
<dbReference type="PATRIC" id="fig|29536.5.peg.579"/>
<evidence type="ECO:0000313" key="2">
    <source>
        <dbReference type="EMBL" id="OAZ04707.1"/>
    </source>
</evidence>
<feature type="transmembrane region" description="Helical" evidence="1">
    <location>
        <begin position="15"/>
        <end position="32"/>
    </location>
</feature>
<name>A0A199XTG4_9FLAO</name>
<dbReference type="EMBL" id="JMTM01000017">
    <property type="protein sequence ID" value="OAZ04707.1"/>
    <property type="molecule type" value="Genomic_DNA"/>
</dbReference>
<organism evidence="2 3">
    <name type="scientific">Flavobacterium succinicans</name>
    <dbReference type="NCBI Taxonomy" id="29536"/>
    <lineage>
        <taxon>Bacteria</taxon>
        <taxon>Pseudomonadati</taxon>
        <taxon>Bacteroidota</taxon>
        <taxon>Flavobacteriia</taxon>
        <taxon>Flavobacteriales</taxon>
        <taxon>Flavobacteriaceae</taxon>
        <taxon>Flavobacterium</taxon>
    </lineage>
</organism>
<keyword evidence="3" id="KW-1185">Reference proteome</keyword>
<dbReference type="Proteomes" id="UP000093807">
    <property type="component" value="Unassembled WGS sequence"/>
</dbReference>
<keyword evidence="1" id="KW-0812">Transmembrane</keyword>
<keyword evidence="1" id="KW-1133">Transmembrane helix</keyword>
<proteinExistence type="predicted"/>
<protein>
    <recommendedName>
        <fullName evidence="4">LydA holin phage, holin superfamily III</fullName>
    </recommendedName>
</protein>
<dbReference type="AlphaFoldDB" id="A0A199XTG4"/>
<keyword evidence="1" id="KW-0472">Membrane</keyword>
<reference evidence="2 3" key="1">
    <citation type="submission" date="2016-06" db="EMBL/GenBank/DDBJ databases">
        <title>Draft genome sequence of Flavobacterium succinicans strain DD5b.</title>
        <authorList>
            <person name="Poehlein A."/>
            <person name="Daniel R."/>
            <person name="Simeonova D.D."/>
        </authorList>
    </citation>
    <scope>NUCLEOTIDE SEQUENCE [LARGE SCALE GENOMIC DNA]</scope>
    <source>
        <strain evidence="2 3">DD5b</strain>
    </source>
</reference>